<evidence type="ECO:0000256" key="5">
    <source>
        <dbReference type="ARBA" id="ARBA00022801"/>
    </source>
</evidence>
<evidence type="ECO:0000256" key="4">
    <source>
        <dbReference type="ARBA" id="ARBA00022723"/>
    </source>
</evidence>
<evidence type="ECO:0000256" key="6">
    <source>
        <dbReference type="ARBA" id="ARBA00022833"/>
    </source>
</evidence>
<sequence length="390" mass="43131">MDLTNPVTQAFTQALPKIEPPSQLHAHLSGSISRQCLHEIWAAKKAQDPAFSIEDPWVIMPPGKVDYTLQTFFQVFSKSIYQLVTDAESIKYATTSVLNDFYNDGVRYLELRTTPRKSPDGSLSKEEYILTVLECISSFQPKSNQKKNQSQSKMTTNLILSIDRSNDTAADALETVNLAIAHRSKGIVGIDLCGNPSKGDVSIYRSAFEKARSAGLGITVHFGETASSGTKEELETLLSYNPDRLGHVIHVPDEVKEEIERRKLGLELCMSCNVHAKMIDGGFLDHHFGHWRCGECPVVLSTDDVGFFCSPVSNEYVLAASHFELSRKDILRICRKGIEAIFGGCAEKNRLWGLVDEFEGVKLESDKVDCVPSEADGCVVKTPRLEGGGR</sequence>
<dbReference type="InterPro" id="IPR001365">
    <property type="entry name" value="A_deaminase_dom"/>
</dbReference>
<dbReference type="GO" id="GO:0006154">
    <property type="term" value="P:adenosine catabolic process"/>
    <property type="evidence" value="ECO:0007669"/>
    <property type="project" value="TreeGrafter"/>
</dbReference>
<evidence type="ECO:0000256" key="1">
    <source>
        <dbReference type="ARBA" id="ARBA00001947"/>
    </source>
</evidence>
<keyword evidence="11" id="KW-1185">Reference proteome</keyword>
<gene>
    <name evidence="10" type="ORF">PHISCL_08545</name>
</gene>
<comment type="subunit">
    <text evidence="3">Monomer.</text>
</comment>
<name>A0A3A2Z7P5_9EURO</name>
<dbReference type="PANTHER" id="PTHR11409">
    <property type="entry name" value="ADENOSINE DEAMINASE"/>
    <property type="match status" value="1"/>
</dbReference>
<evidence type="ECO:0000259" key="9">
    <source>
        <dbReference type="Pfam" id="PF00962"/>
    </source>
</evidence>
<dbReference type="GO" id="GO:0009117">
    <property type="term" value="P:nucleotide metabolic process"/>
    <property type="evidence" value="ECO:0007669"/>
    <property type="project" value="UniProtKB-KW"/>
</dbReference>
<evidence type="ECO:0000256" key="8">
    <source>
        <dbReference type="ARBA" id="ARBA00048787"/>
    </source>
</evidence>
<dbReference type="CDD" id="cd00443">
    <property type="entry name" value="ADA_AMPD"/>
    <property type="match status" value="1"/>
</dbReference>
<comment type="caution">
    <text evidence="10">The sequence shown here is derived from an EMBL/GenBank/DDBJ whole genome shotgun (WGS) entry which is preliminary data.</text>
</comment>
<dbReference type="GO" id="GO:0046103">
    <property type="term" value="P:inosine biosynthetic process"/>
    <property type="evidence" value="ECO:0007669"/>
    <property type="project" value="TreeGrafter"/>
</dbReference>
<dbReference type="Gene3D" id="3.20.20.140">
    <property type="entry name" value="Metal-dependent hydrolases"/>
    <property type="match status" value="1"/>
</dbReference>
<organism evidence="10 11">
    <name type="scientific">Aspergillus sclerotialis</name>
    <dbReference type="NCBI Taxonomy" id="2070753"/>
    <lineage>
        <taxon>Eukaryota</taxon>
        <taxon>Fungi</taxon>
        <taxon>Dikarya</taxon>
        <taxon>Ascomycota</taxon>
        <taxon>Pezizomycotina</taxon>
        <taxon>Eurotiomycetes</taxon>
        <taxon>Eurotiomycetidae</taxon>
        <taxon>Eurotiales</taxon>
        <taxon>Aspergillaceae</taxon>
        <taxon>Aspergillus</taxon>
        <taxon>Aspergillus subgen. Polypaecilum</taxon>
    </lineage>
</organism>
<evidence type="ECO:0000256" key="7">
    <source>
        <dbReference type="ARBA" id="ARBA00023080"/>
    </source>
</evidence>
<keyword evidence="4" id="KW-0479">Metal-binding</keyword>
<dbReference type="SUPFAM" id="SSF51556">
    <property type="entry name" value="Metallo-dependent hydrolases"/>
    <property type="match status" value="1"/>
</dbReference>
<proteinExistence type="inferred from homology"/>
<dbReference type="STRING" id="2070753.A0A3A2Z7P5"/>
<dbReference type="PANTHER" id="PTHR11409:SF42">
    <property type="entry name" value="ADENOSINE DEAMINASE-LIKE PROTEIN"/>
    <property type="match status" value="1"/>
</dbReference>
<dbReference type="EMBL" id="MVGC01000446">
    <property type="protein sequence ID" value="RJE19118.1"/>
    <property type="molecule type" value="Genomic_DNA"/>
</dbReference>
<comment type="cofactor">
    <cofactor evidence="1">
        <name>Zn(2+)</name>
        <dbReference type="ChEBI" id="CHEBI:29105"/>
    </cofactor>
</comment>
<dbReference type="AlphaFoldDB" id="A0A3A2Z7P5"/>
<dbReference type="Pfam" id="PF00962">
    <property type="entry name" value="A_deaminase"/>
    <property type="match status" value="1"/>
</dbReference>
<keyword evidence="7" id="KW-0546">Nucleotide metabolism</keyword>
<dbReference type="InterPro" id="IPR006330">
    <property type="entry name" value="Ado/ade_deaminase"/>
</dbReference>
<protein>
    <submittedName>
        <fullName evidence="10">Adenosine deaminase</fullName>
    </submittedName>
</protein>
<dbReference type="GO" id="GO:0004000">
    <property type="term" value="F:adenosine deaminase activity"/>
    <property type="evidence" value="ECO:0007669"/>
    <property type="project" value="TreeGrafter"/>
</dbReference>
<dbReference type="GO" id="GO:0046872">
    <property type="term" value="F:metal ion binding"/>
    <property type="evidence" value="ECO:0007669"/>
    <property type="project" value="UniProtKB-KW"/>
</dbReference>
<comment type="similarity">
    <text evidence="2">Belongs to the metallo-dependent hydrolases superfamily. Adenosine and AMP deaminases family.</text>
</comment>
<dbReference type="FunFam" id="3.20.20.140:FF:000033">
    <property type="entry name" value="Adenosine deaminase-like protein"/>
    <property type="match status" value="1"/>
</dbReference>
<dbReference type="OrthoDB" id="272271at2759"/>
<accession>A0A3A2Z7P5</accession>
<dbReference type="InterPro" id="IPR032466">
    <property type="entry name" value="Metal_Hydrolase"/>
</dbReference>
<evidence type="ECO:0000313" key="10">
    <source>
        <dbReference type="EMBL" id="RJE19118.1"/>
    </source>
</evidence>
<feature type="domain" description="Adenosine deaminase" evidence="9">
    <location>
        <begin position="20"/>
        <end position="357"/>
    </location>
</feature>
<evidence type="ECO:0000256" key="2">
    <source>
        <dbReference type="ARBA" id="ARBA00006676"/>
    </source>
</evidence>
<reference evidence="11" key="1">
    <citation type="submission" date="2017-02" db="EMBL/GenBank/DDBJ databases">
        <authorList>
            <person name="Tafer H."/>
            <person name="Lopandic K."/>
        </authorList>
    </citation>
    <scope>NUCLEOTIDE SEQUENCE [LARGE SCALE GENOMIC DNA]</scope>
    <source>
        <strain evidence="11">CBS 366.77</strain>
    </source>
</reference>
<keyword evidence="5" id="KW-0378">Hydrolase</keyword>
<keyword evidence="6" id="KW-0862">Zinc</keyword>
<dbReference type="Proteomes" id="UP000266188">
    <property type="component" value="Unassembled WGS sequence"/>
</dbReference>
<comment type="catalytic activity">
    <reaction evidence="8">
        <text>N(6)-methyl-AMP + H2O + H(+) = IMP + methylamine</text>
        <dbReference type="Rhea" id="RHEA:16001"/>
        <dbReference type="ChEBI" id="CHEBI:15377"/>
        <dbReference type="ChEBI" id="CHEBI:15378"/>
        <dbReference type="ChEBI" id="CHEBI:58053"/>
        <dbReference type="ChEBI" id="CHEBI:59338"/>
        <dbReference type="ChEBI" id="CHEBI:144842"/>
    </reaction>
    <physiologicalReaction direction="left-to-right" evidence="8">
        <dbReference type="Rhea" id="RHEA:16002"/>
    </physiologicalReaction>
</comment>
<evidence type="ECO:0000313" key="11">
    <source>
        <dbReference type="Proteomes" id="UP000266188"/>
    </source>
</evidence>
<evidence type="ECO:0000256" key="3">
    <source>
        <dbReference type="ARBA" id="ARBA00011245"/>
    </source>
</evidence>